<proteinExistence type="predicted"/>
<organism evidence="1 2">
    <name type="scientific">Aspergillus tanneri</name>
    <dbReference type="NCBI Taxonomy" id="1220188"/>
    <lineage>
        <taxon>Eukaryota</taxon>
        <taxon>Fungi</taxon>
        <taxon>Dikarya</taxon>
        <taxon>Ascomycota</taxon>
        <taxon>Pezizomycotina</taxon>
        <taxon>Eurotiomycetes</taxon>
        <taxon>Eurotiomycetidae</taxon>
        <taxon>Eurotiales</taxon>
        <taxon>Aspergillaceae</taxon>
        <taxon>Aspergillus</taxon>
        <taxon>Aspergillus subgen. Circumdati</taxon>
    </lineage>
</organism>
<protein>
    <submittedName>
        <fullName evidence="1">Uncharacterized protein</fullName>
    </submittedName>
</protein>
<name>A0A4S3JU69_9EURO</name>
<dbReference type="VEuPathDB" id="FungiDB:EYZ11_002056"/>
<comment type="caution">
    <text evidence="1">The sequence shown here is derived from an EMBL/GenBank/DDBJ whole genome shotgun (WGS) entry which is preliminary data.</text>
</comment>
<keyword evidence="2" id="KW-1185">Reference proteome</keyword>
<evidence type="ECO:0000313" key="2">
    <source>
        <dbReference type="Proteomes" id="UP000308092"/>
    </source>
</evidence>
<reference evidence="1 2" key="1">
    <citation type="submission" date="2019-03" db="EMBL/GenBank/DDBJ databases">
        <title>The genome sequence of a newly discovered highly antifungal drug resistant Aspergillus species, Aspergillus tanneri NIH 1004.</title>
        <authorList>
            <person name="Mounaud S."/>
            <person name="Singh I."/>
            <person name="Joardar V."/>
            <person name="Pakala S."/>
            <person name="Pakala S."/>
            <person name="Venepally P."/>
            <person name="Hoover J."/>
            <person name="Nierman W."/>
            <person name="Chung J."/>
            <person name="Losada L."/>
        </authorList>
    </citation>
    <scope>NUCLEOTIDE SEQUENCE [LARGE SCALE GENOMIC DNA]</scope>
    <source>
        <strain evidence="1 2">NIH1004</strain>
    </source>
</reference>
<sequence>MNEFNTVFQSLEPFNEYRVDALGLTTLQENWLPSETSAFHRQRIITGDSISAIFHDDGSDRHLDKGPTRAYMNLYMGVQPGWRIRLLPKLNGLTNSTPIWLKAALSALLKVRIRYMM</sequence>
<dbReference type="EMBL" id="SOSA01000043">
    <property type="protein sequence ID" value="THC98471.1"/>
    <property type="molecule type" value="Genomic_DNA"/>
</dbReference>
<dbReference type="Proteomes" id="UP000308092">
    <property type="component" value="Unassembled WGS sequence"/>
</dbReference>
<dbReference type="AlphaFoldDB" id="A0A4S3JU69"/>
<gene>
    <name evidence="1" type="ORF">EYZ11_002056</name>
</gene>
<evidence type="ECO:0000313" key="1">
    <source>
        <dbReference type="EMBL" id="THC98471.1"/>
    </source>
</evidence>
<accession>A0A4S3JU69</accession>